<evidence type="ECO:0000259" key="14">
    <source>
        <dbReference type="PROSITE" id="PS50109"/>
    </source>
</evidence>
<feature type="transmembrane region" description="Helical" evidence="13">
    <location>
        <begin position="13"/>
        <end position="36"/>
    </location>
</feature>
<dbReference type="PROSITE" id="PS50885">
    <property type="entry name" value="HAMP"/>
    <property type="match status" value="1"/>
</dbReference>
<evidence type="ECO:0000259" key="15">
    <source>
        <dbReference type="PROSITE" id="PS50885"/>
    </source>
</evidence>
<gene>
    <name evidence="16" type="ORF">EYB31_07080</name>
</gene>
<dbReference type="InterPro" id="IPR004358">
    <property type="entry name" value="Sig_transdc_His_kin-like_C"/>
</dbReference>
<keyword evidence="13" id="KW-0812">Transmembrane</keyword>
<dbReference type="SUPFAM" id="SSF55874">
    <property type="entry name" value="ATPase domain of HSP90 chaperone/DNA topoisomerase II/histidine kinase"/>
    <property type="match status" value="1"/>
</dbReference>
<dbReference type="EC" id="2.7.13.3" evidence="4"/>
<dbReference type="InterPro" id="IPR036890">
    <property type="entry name" value="HATPase_C_sf"/>
</dbReference>
<keyword evidence="6" id="KW-0597">Phosphoprotein</keyword>
<dbReference type="InterPro" id="IPR050351">
    <property type="entry name" value="BphY/WalK/GraS-like"/>
</dbReference>
<organism evidence="16 17">
    <name type="scientific">Paenibacillus thalictri</name>
    <dbReference type="NCBI Taxonomy" id="2527873"/>
    <lineage>
        <taxon>Bacteria</taxon>
        <taxon>Bacillati</taxon>
        <taxon>Bacillota</taxon>
        <taxon>Bacilli</taxon>
        <taxon>Bacillales</taxon>
        <taxon>Paenibacillaceae</taxon>
        <taxon>Paenibacillus</taxon>
    </lineage>
</organism>
<evidence type="ECO:0000256" key="1">
    <source>
        <dbReference type="ARBA" id="ARBA00000085"/>
    </source>
</evidence>
<evidence type="ECO:0000256" key="5">
    <source>
        <dbReference type="ARBA" id="ARBA00022475"/>
    </source>
</evidence>
<feature type="transmembrane region" description="Helical" evidence="13">
    <location>
        <begin position="175"/>
        <end position="195"/>
    </location>
</feature>
<dbReference type="PROSITE" id="PS50109">
    <property type="entry name" value="HIS_KIN"/>
    <property type="match status" value="1"/>
</dbReference>
<evidence type="ECO:0000256" key="3">
    <source>
        <dbReference type="ARBA" id="ARBA00004651"/>
    </source>
</evidence>
<dbReference type="InterPro" id="IPR005467">
    <property type="entry name" value="His_kinase_dom"/>
</dbReference>
<keyword evidence="10" id="KW-0067">ATP-binding</keyword>
<dbReference type="InterPro" id="IPR003594">
    <property type="entry name" value="HATPase_dom"/>
</dbReference>
<dbReference type="InterPro" id="IPR003660">
    <property type="entry name" value="HAMP_dom"/>
</dbReference>
<reference evidence="16 17" key="1">
    <citation type="submission" date="2019-02" db="EMBL/GenBank/DDBJ databases">
        <title>Paenibacillus sp. nov., isolated from surface-sterilized tissue of Thalictrum simplex L.</title>
        <authorList>
            <person name="Tuo L."/>
        </authorList>
    </citation>
    <scope>NUCLEOTIDE SEQUENCE [LARGE SCALE GENOMIC DNA]</scope>
    <source>
        <strain evidence="16 17">N2SHLJ1</strain>
    </source>
</reference>
<evidence type="ECO:0000256" key="9">
    <source>
        <dbReference type="ARBA" id="ARBA00022777"/>
    </source>
</evidence>
<dbReference type="InterPro" id="IPR036097">
    <property type="entry name" value="HisK_dim/P_sf"/>
</dbReference>
<dbReference type="CDD" id="cd00082">
    <property type="entry name" value="HisKA"/>
    <property type="match status" value="1"/>
</dbReference>
<dbReference type="AlphaFoldDB" id="A0A4Q9DWQ0"/>
<protein>
    <recommendedName>
        <fullName evidence="4">histidine kinase</fullName>
        <ecNumber evidence="4">2.7.13.3</ecNumber>
    </recommendedName>
</protein>
<keyword evidence="13" id="KW-1133">Transmembrane helix</keyword>
<dbReference type="GO" id="GO:0005886">
    <property type="term" value="C:plasma membrane"/>
    <property type="evidence" value="ECO:0007669"/>
    <property type="project" value="UniProtKB-SubCell"/>
</dbReference>
<keyword evidence="17" id="KW-1185">Reference proteome</keyword>
<dbReference type="Pfam" id="PF02518">
    <property type="entry name" value="HATPase_c"/>
    <property type="match status" value="1"/>
</dbReference>
<dbReference type="Pfam" id="PF00672">
    <property type="entry name" value="HAMP"/>
    <property type="match status" value="1"/>
</dbReference>
<comment type="catalytic activity">
    <reaction evidence="1">
        <text>ATP + protein L-histidine = ADP + protein N-phospho-L-histidine.</text>
        <dbReference type="EC" id="2.7.13.3"/>
    </reaction>
</comment>
<dbReference type="GO" id="GO:0000155">
    <property type="term" value="F:phosphorelay sensor kinase activity"/>
    <property type="evidence" value="ECO:0007669"/>
    <property type="project" value="InterPro"/>
</dbReference>
<dbReference type="Gene3D" id="6.10.340.10">
    <property type="match status" value="1"/>
</dbReference>
<dbReference type="PANTHER" id="PTHR45453">
    <property type="entry name" value="PHOSPHATE REGULON SENSOR PROTEIN PHOR"/>
    <property type="match status" value="1"/>
</dbReference>
<dbReference type="FunFam" id="3.30.565.10:FF:000023">
    <property type="entry name" value="PAS domain-containing sensor histidine kinase"/>
    <property type="match status" value="1"/>
</dbReference>
<keyword evidence="8" id="KW-0547">Nucleotide-binding</keyword>
<dbReference type="InterPro" id="IPR003661">
    <property type="entry name" value="HisK_dim/P_dom"/>
</dbReference>
<dbReference type="GO" id="GO:0004721">
    <property type="term" value="F:phosphoprotein phosphatase activity"/>
    <property type="evidence" value="ECO:0007669"/>
    <property type="project" value="TreeGrafter"/>
</dbReference>
<proteinExistence type="predicted"/>
<dbReference type="Gene3D" id="1.10.287.130">
    <property type="match status" value="1"/>
</dbReference>
<keyword evidence="5" id="KW-1003">Cell membrane</keyword>
<dbReference type="RefSeq" id="WP_131012592.1">
    <property type="nucleotide sequence ID" value="NZ_SIRE01000005.1"/>
</dbReference>
<comment type="subcellular location">
    <subcellularLocation>
        <location evidence="3">Cell membrane</location>
        <topology evidence="3">Multi-pass membrane protein</topology>
    </subcellularLocation>
    <subcellularLocation>
        <location evidence="2">Membrane raft</location>
        <topology evidence="2">Multi-pass membrane protein</topology>
    </subcellularLocation>
</comment>
<dbReference type="Pfam" id="PF00512">
    <property type="entry name" value="HisKA"/>
    <property type="match status" value="1"/>
</dbReference>
<evidence type="ECO:0000256" key="10">
    <source>
        <dbReference type="ARBA" id="ARBA00022840"/>
    </source>
</evidence>
<accession>A0A4Q9DWQ0</accession>
<evidence type="ECO:0000256" key="4">
    <source>
        <dbReference type="ARBA" id="ARBA00012438"/>
    </source>
</evidence>
<keyword evidence="12 13" id="KW-0472">Membrane</keyword>
<dbReference type="Gene3D" id="3.30.565.10">
    <property type="entry name" value="Histidine kinase-like ATPase, C-terminal domain"/>
    <property type="match status" value="1"/>
</dbReference>
<dbReference type="SUPFAM" id="SSF158472">
    <property type="entry name" value="HAMP domain-like"/>
    <property type="match status" value="1"/>
</dbReference>
<dbReference type="PRINTS" id="PR00344">
    <property type="entry name" value="BCTRLSENSOR"/>
</dbReference>
<keyword evidence="7" id="KW-0808">Transferase</keyword>
<feature type="domain" description="HAMP" evidence="15">
    <location>
        <begin position="197"/>
        <end position="249"/>
    </location>
</feature>
<keyword evidence="11" id="KW-0902">Two-component regulatory system</keyword>
<dbReference type="FunFam" id="1.10.287.130:FF:000001">
    <property type="entry name" value="Two-component sensor histidine kinase"/>
    <property type="match status" value="1"/>
</dbReference>
<dbReference type="OrthoDB" id="9813151at2"/>
<sequence length="486" mass="54763">MVKRWLGSLYLKIFLSFLATCVLFFIGLAVFWNYYFTELFYKDKKNLLQSRFTEITRILPSFQEGTMSTRELRFGLRIIARSINGQVWLVDSKGNILNGSSELENTLIPQSMDQLFIEGLKGRSGFTGSSSLFGGKTRDGTLTFYAPERLNGQPIVVFLQAPAVELSDAIAAVRVNIVVPLIFSLIAVAVVLYSLSRKLAGPLQQMNQAAIDLANGDFTTRVPVTSTGEIGQLARSFNFMVDQLENWENSRQEFLANVSHELRSPLTTLRGLIVAMNDKVIPEEKYSYYLKLCEHEMQRLQRLVVDLLDLARIQNGNDVFLTRPVLLKHKIEEVLEVIHKRVEEKGITVRTELGDGIHGPLQALLDPDRFAQILQNLLYNAIQFTPAGGYIDVRLFEEEDNAVIVLKDSGIGMTKEELVRIWERFYKAEQSRLSQSDGTGLGLTIVKHLVGGMGGHIYVNSEVGHGTEFTVVFPQWSDAHLLHMED</sequence>
<dbReference type="SMART" id="SM00387">
    <property type="entry name" value="HATPase_c"/>
    <property type="match status" value="1"/>
</dbReference>
<dbReference type="CDD" id="cd06225">
    <property type="entry name" value="HAMP"/>
    <property type="match status" value="1"/>
</dbReference>
<keyword evidence="9 16" id="KW-0418">Kinase</keyword>
<feature type="domain" description="Histidine kinase" evidence="14">
    <location>
        <begin position="257"/>
        <end position="477"/>
    </location>
</feature>
<comment type="caution">
    <text evidence="16">The sequence shown here is derived from an EMBL/GenBank/DDBJ whole genome shotgun (WGS) entry which is preliminary data.</text>
</comment>
<evidence type="ECO:0000256" key="12">
    <source>
        <dbReference type="ARBA" id="ARBA00023136"/>
    </source>
</evidence>
<name>A0A4Q9DWQ0_9BACL</name>
<evidence type="ECO:0000256" key="13">
    <source>
        <dbReference type="SAM" id="Phobius"/>
    </source>
</evidence>
<evidence type="ECO:0000256" key="7">
    <source>
        <dbReference type="ARBA" id="ARBA00022679"/>
    </source>
</evidence>
<dbReference type="EMBL" id="SIRE01000005">
    <property type="protein sequence ID" value="TBL80177.1"/>
    <property type="molecule type" value="Genomic_DNA"/>
</dbReference>
<dbReference type="GO" id="GO:0045121">
    <property type="term" value="C:membrane raft"/>
    <property type="evidence" value="ECO:0007669"/>
    <property type="project" value="UniProtKB-SubCell"/>
</dbReference>
<dbReference type="PANTHER" id="PTHR45453:SF1">
    <property type="entry name" value="PHOSPHATE REGULON SENSOR PROTEIN PHOR"/>
    <property type="match status" value="1"/>
</dbReference>
<evidence type="ECO:0000256" key="2">
    <source>
        <dbReference type="ARBA" id="ARBA00004314"/>
    </source>
</evidence>
<dbReference type="GO" id="GO:0016036">
    <property type="term" value="P:cellular response to phosphate starvation"/>
    <property type="evidence" value="ECO:0007669"/>
    <property type="project" value="TreeGrafter"/>
</dbReference>
<dbReference type="Proteomes" id="UP000293142">
    <property type="component" value="Unassembled WGS sequence"/>
</dbReference>
<evidence type="ECO:0000256" key="8">
    <source>
        <dbReference type="ARBA" id="ARBA00022741"/>
    </source>
</evidence>
<evidence type="ECO:0000256" key="6">
    <source>
        <dbReference type="ARBA" id="ARBA00022553"/>
    </source>
</evidence>
<dbReference type="GO" id="GO:0005524">
    <property type="term" value="F:ATP binding"/>
    <property type="evidence" value="ECO:0007669"/>
    <property type="project" value="UniProtKB-KW"/>
</dbReference>
<dbReference type="SMART" id="SM00304">
    <property type="entry name" value="HAMP"/>
    <property type="match status" value="1"/>
</dbReference>
<evidence type="ECO:0000256" key="11">
    <source>
        <dbReference type="ARBA" id="ARBA00023012"/>
    </source>
</evidence>
<dbReference type="SMART" id="SM00388">
    <property type="entry name" value="HisKA"/>
    <property type="match status" value="1"/>
</dbReference>
<dbReference type="SUPFAM" id="SSF47384">
    <property type="entry name" value="Homodimeric domain of signal transducing histidine kinase"/>
    <property type="match status" value="1"/>
</dbReference>
<evidence type="ECO:0000313" key="16">
    <source>
        <dbReference type="EMBL" id="TBL80177.1"/>
    </source>
</evidence>
<evidence type="ECO:0000313" key="17">
    <source>
        <dbReference type="Proteomes" id="UP000293142"/>
    </source>
</evidence>